<gene>
    <name evidence="1" type="ORF">Tco_0681473</name>
</gene>
<protein>
    <submittedName>
        <fullName evidence="1">Uncharacterized protein</fullName>
    </submittedName>
</protein>
<reference evidence="1" key="1">
    <citation type="journal article" date="2022" name="Int. J. Mol. Sci.">
        <title>Draft Genome of Tanacetum Coccineum: Genomic Comparison of Closely Related Tanacetum-Family Plants.</title>
        <authorList>
            <person name="Yamashiro T."/>
            <person name="Shiraishi A."/>
            <person name="Nakayama K."/>
            <person name="Satake H."/>
        </authorList>
    </citation>
    <scope>NUCLEOTIDE SEQUENCE</scope>
</reference>
<keyword evidence="2" id="KW-1185">Reference proteome</keyword>
<reference evidence="1" key="2">
    <citation type="submission" date="2022-01" db="EMBL/GenBank/DDBJ databases">
        <authorList>
            <person name="Yamashiro T."/>
            <person name="Shiraishi A."/>
            <person name="Satake H."/>
            <person name="Nakayama K."/>
        </authorList>
    </citation>
    <scope>NUCLEOTIDE SEQUENCE</scope>
</reference>
<comment type="caution">
    <text evidence="1">The sequence shown here is derived from an EMBL/GenBank/DDBJ whole genome shotgun (WGS) entry which is preliminary data.</text>
</comment>
<evidence type="ECO:0000313" key="2">
    <source>
        <dbReference type="Proteomes" id="UP001151760"/>
    </source>
</evidence>
<name>A0ABQ4XNF1_9ASTR</name>
<proteinExistence type="predicted"/>
<dbReference type="EMBL" id="BQNB010009682">
    <property type="protein sequence ID" value="GJS66909.1"/>
    <property type="molecule type" value="Genomic_DNA"/>
</dbReference>
<evidence type="ECO:0000313" key="1">
    <source>
        <dbReference type="EMBL" id="GJS66909.1"/>
    </source>
</evidence>
<sequence>MQKRTTMCNYLKNMAGYKHNQLRHKSFDDIHKLFDKDLKRVNTFVPMDTEKVEELDRESTKKKKVEDETKQAELKECFEIIPFDEDAVNTIPLATKQAPIVDYKITRDERKIYYHITRADRSTQVYMRFENMLKMFDKEDLESWVRDTKDIRIGSNPFLRPYPHNILYHITEFDLAVNISQSFNWEDFLIRVIVYMRINDKKIPEEIFPGRMSQRGCN</sequence>
<dbReference type="Proteomes" id="UP001151760">
    <property type="component" value="Unassembled WGS sequence"/>
</dbReference>
<accession>A0ABQ4XNF1</accession>
<organism evidence="1 2">
    <name type="scientific">Tanacetum coccineum</name>
    <dbReference type="NCBI Taxonomy" id="301880"/>
    <lineage>
        <taxon>Eukaryota</taxon>
        <taxon>Viridiplantae</taxon>
        <taxon>Streptophyta</taxon>
        <taxon>Embryophyta</taxon>
        <taxon>Tracheophyta</taxon>
        <taxon>Spermatophyta</taxon>
        <taxon>Magnoliopsida</taxon>
        <taxon>eudicotyledons</taxon>
        <taxon>Gunneridae</taxon>
        <taxon>Pentapetalae</taxon>
        <taxon>asterids</taxon>
        <taxon>campanulids</taxon>
        <taxon>Asterales</taxon>
        <taxon>Asteraceae</taxon>
        <taxon>Asteroideae</taxon>
        <taxon>Anthemideae</taxon>
        <taxon>Anthemidinae</taxon>
        <taxon>Tanacetum</taxon>
    </lineage>
</organism>